<name>A0A7S3N5E9_9SPIT</name>
<proteinExistence type="predicted"/>
<gene>
    <name evidence="2" type="ORF">EHAR0213_LOCUS1515</name>
</gene>
<dbReference type="AlphaFoldDB" id="A0A7S3N5E9"/>
<organism evidence="2">
    <name type="scientific">Euplotes harpa</name>
    <dbReference type="NCBI Taxonomy" id="151035"/>
    <lineage>
        <taxon>Eukaryota</taxon>
        <taxon>Sar</taxon>
        <taxon>Alveolata</taxon>
        <taxon>Ciliophora</taxon>
        <taxon>Intramacronucleata</taxon>
        <taxon>Spirotrichea</taxon>
        <taxon>Hypotrichia</taxon>
        <taxon>Euplotida</taxon>
        <taxon>Euplotidae</taxon>
        <taxon>Euplotes</taxon>
    </lineage>
</organism>
<accession>A0A7S3N5E9</accession>
<evidence type="ECO:0000313" key="2">
    <source>
        <dbReference type="EMBL" id="CAE0342608.1"/>
    </source>
</evidence>
<sequence>MKRTLIKITTLSSPTNLENSDSKAVQKEREIRMRKSSIDSIPFNLRESHPGVGGNYLSGKMVPSLNSLMTSNRSDSRHSCHRRKSKSRKTTSQLQAPLSEAELKEQILQGKMDYFYKPYDNKEPKKRFELIQFEEFPIINTNYSNAENGLENGQKHWRRISKHILRKDQNEFSSLLQAVDSKM</sequence>
<feature type="compositionally biased region" description="Basic residues" evidence="1">
    <location>
        <begin position="79"/>
        <end position="89"/>
    </location>
</feature>
<reference evidence="2" key="1">
    <citation type="submission" date="2021-01" db="EMBL/GenBank/DDBJ databases">
        <authorList>
            <person name="Corre E."/>
            <person name="Pelletier E."/>
            <person name="Niang G."/>
            <person name="Scheremetjew M."/>
            <person name="Finn R."/>
            <person name="Kale V."/>
            <person name="Holt S."/>
            <person name="Cochrane G."/>
            <person name="Meng A."/>
            <person name="Brown T."/>
            <person name="Cohen L."/>
        </authorList>
    </citation>
    <scope>NUCLEOTIDE SEQUENCE</scope>
    <source>
        <strain evidence="2">FSP1.4</strain>
    </source>
</reference>
<dbReference type="EMBL" id="HBII01003331">
    <property type="protein sequence ID" value="CAE0342608.1"/>
    <property type="molecule type" value="Transcribed_RNA"/>
</dbReference>
<evidence type="ECO:0000256" key="1">
    <source>
        <dbReference type="SAM" id="MobiDB-lite"/>
    </source>
</evidence>
<feature type="region of interest" description="Disordered" evidence="1">
    <location>
        <begin position="63"/>
        <end position="97"/>
    </location>
</feature>
<protein>
    <submittedName>
        <fullName evidence="2">Uncharacterized protein</fullName>
    </submittedName>
</protein>